<keyword evidence="3" id="KW-1185">Reference proteome</keyword>
<sequence>MLYNSKRTNHPERQVPDWFGYAFRKYVCTLGCKQKARSTGKRAKWKERYRACKAMFRVAVVRADGWGVQGSSNWIIKVTSENPCHNHVNTETLYAALKQCKDLLSDSVLSMLDAFGQTNTDTKQIVSYVADTTGTYYANAPNNRLKAVLTEFASTEDNEGVLLQGDWDQTVGIVA</sequence>
<gene>
    <name evidence="2" type="ORF">PC110_g22830</name>
    <name evidence="1" type="ORF">PC118_g9420</name>
</gene>
<organism evidence="2 3">
    <name type="scientific">Phytophthora cactorum</name>
    <dbReference type="NCBI Taxonomy" id="29920"/>
    <lineage>
        <taxon>Eukaryota</taxon>
        <taxon>Sar</taxon>
        <taxon>Stramenopiles</taxon>
        <taxon>Oomycota</taxon>
        <taxon>Peronosporomycetes</taxon>
        <taxon>Peronosporales</taxon>
        <taxon>Peronosporaceae</taxon>
        <taxon>Phytophthora</taxon>
    </lineage>
</organism>
<dbReference type="AlphaFoldDB" id="A0A329R7C6"/>
<dbReference type="STRING" id="29920.A0A329R7C6"/>
<accession>A0A329R7C6</accession>
<dbReference type="VEuPathDB" id="FungiDB:PC110_g22830"/>
<reference evidence="2 3" key="1">
    <citation type="submission" date="2018-01" db="EMBL/GenBank/DDBJ databases">
        <title>Draft genome of the strawberry crown rot pathogen Phytophthora cactorum.</title>
        <authorList>
            <person name="Armitage A.D."/>
            <person name="Lysoe E."/>
            <person name="Nellist C.F."/>
            <person name="Harrison R.J."/>
            <person name="Brurberg M.B."/>
        </authorList>
    </citation>
    <scope>NUCLEOTIDE SEQUENCE [LARGE SCALE GENOMIC DNA]</scope>
    <source>
        <strain evidence="2 3">10300</strain>
    </source>
</reference>
<evidence type="ECO:0000313" key="2">
    <source>
        <dbReference type="EMBL" id="RAW20727.1"/>
    </source>
</evidence>
<name>A0A329R7C6_9STRA</name>
<proteinExistence type="predicted"/>
<dbReference type="Proteomes" id="UP000251314">
    <property type="component" value="Unassembled WGS sequence"/>
</dbReference>
<evidence type="ECO:0000313" key="1">
    <source>
        <dbReference type="EMBL" id="KAG2983477.1"/>
    </source>
</evidence>
<evidence type="ECO:0000313" key="3">
    <source>
        <dbReference type="Proteomes" id="UP000251314"/>
    </source>
</evidence>
<dbReference type="Proteomes" id="UP000697107">
    <property type="component" value="Unassembled WGS sequence"/>
</dbReference>
<dbReference type="OrthoDB" id="125209at2759"/>
<reference evidence="1" key="2">
    <citation type="submission" date="2018-10" db="EMBL/GenBank/DDBJ databases">
        <title>Effector identification in a new, highly contiguous assembly of the strawberry crown rot pathogen Phytophthora cactorum.</title>
        <authorList>
            <person name="Armitage A.D."/>
            <person name="Nellist C.F."/>
            <person name="Bates H."/>
            <person name="Vickerstaff R.J."/>
            <person name="Harrison R.J."/>
        </authorList>
    </citation>
    <scope>NUCLEOTIDE SEQUENCE</scope>
    <source>
        <strain evidence="1">P415</strain>
    </source>
</reference>
<comment type="caution">
    <text evidence="2">The sequence shown here is derived from an EMBL/GenBank/DDBJ whole genome shotgun (WGS) entry which is preliminary data.</text>
</comment>
<dbReference type="EMBL" id="MJFZ01002460">
    <property type="protein sequence ID" value="RAW20727.1"/>
    <property type="molecule type" value="Genomic_DNA"/>
</dbReference>
<dbReference type="EMBL" id="RCML01000257">
    <property type="protein sequence ID" value="KAG2983477.1"/>
    <property type="molecule type" value="Genomic_DNA"/>
</dbReference>
<protein>
    <submittedName>
        <fullName evidence="2">Uncharacterized protein</fullName>
    </submittedName>
</protein>